<dbReference type="GO" id="GO:0005634">
    <property type="term" value="C:nucleus"/>
    <property type="evidence" value="ECO:0007669"/>
    <property type="project" value="TreeGrafter"/>
</dbReference>
<evidence type="ECO:0000313" key="9">
    <source>
        <dbReference type="EMBL" id="CAI2170923.1"/>
    </source>
</evidence>
<evidence type="ECO:0000256" key="6">
    <source>
        <dbReference type="SAM" id="MobiDB-lite"/>
    </source>
</evidence>
<dbReference type="EMBL" id="CAMKVN010000757">
    <property type="protein sequence ID" value="CAI2170923.1"/>
    <property type="molecule type" value="Genomic_DNA"/>
</dbReference>
<dbReference type="InterPro" id="IPR013083">
    <property type="entry name" value="Znf_RING/FYVE/PHD"/>
</dbReference>
<feature type="compositionally biased region" description="Polar residues" evidence="6">
    <location>
        <begin position="20"/>
        <end position="29"/>
    </location>
</feature>
<evidence type="ECO:0000259" key="7">
    <source>
        <dbReference type="PROSITE" id="PS50089"/>
    </source>
</evidence>
<dbReference type="GO" id="GO:0006513">
    <property type="term" value="P:protein monoubiquitination"/>
    <property type="evidence" value="ECO:0007669"/>
    <property type="project" value="InterPro"/>
</dbReference>
<dbReference type="InterPro" id="IPR039577">
    <property type="entry name" value="Rad18"/>
</dbReference>
<keyword evidence="4" id="KW-0862">Zinc</keyword>
<dbReference type="GO" id="GO:0003697">
    <property type="term" value="F:single-stranded DNA binding"/>
    <property type="evidence" value="ECO:0007669"/>
    <property type="project" value="InterPro"/>
</dbReference>
<dbReference type="InterPro" id="IPR003034">
    <property type="entry name" value="SAP_dom"/>
</dbReference>
<feature type="domain" description="SAP" evidence="8">
    <location>
        <begin position="260"/>
        <end position="294"/>
    </location>
</feature>
<feature type="domain" description="RING-type" evidence="7">
    <location>
        <begin position="74"/>
        <end position="114"/>
    </location>
</feature>
<dbReference type="SMART" id="SM00184">
    <property type="entry name" value="RING"/>
    <property type="match status" value="1"/>
</dbReference>
<feature type="region of interest" description="Disordered" evidence="6">
    <location>
        <begin position="1"/>
        <end position="56"/>
    </location>
</feature>
<evidence type="ECO:0000256" key="5">
    <source>
        <dbReference type="PROSITE-ProRule" id="PRU00175"/>
    </source>
</evidence>
<keyword evidence="10" id="KW-1185">Reference proteome</keyword>
<dbReference type="Pfam" id="PF02037">
    <property type="entry name" value="SAP"/>
    <property type="match status" value="1"/>
</dbReference>
<dbReference type="PROSITE" id="PS00518">
    <property type="entry name" value="ZF_RING_1"/>
    <property type="match status" value="1"/>
</dbReference>
<dbReference type="Pfam" id="PF13445">
    <property type="entry name" value="zf-RING_UBOX"/>
    <property type="match status" value="1"/>
</dbReference>
<evidence type="ECO:0000256" key="4">
    <source>
        <dbReference type="ARBA" id="ARBA00022833"/>
    </source>
</evidence>
<dbReference type="GO" id="GO:0008270">
    <property type="term" value="F:zinc ion binding"/>
    <property type="evidence" value="ECO:0007669"/>
    <property type="project" value="UniProtKB-KW"/>
</dbReference>
<dbReference type="PROSITE" id="PS50089">
    <property type="entry name" value="ZF_RING_2"/>
    <property type="match status" value="1"/>
</dbReference>
<dbReference type="PANTHER" id="PTHR14134:SF2">
    <property type="entry name" value="E3 UBIQUITIN-PROTEIN LIGASE RAD18"/>
    <property type="match status" value="1"/>
</dbReference>
<dbReference type="GO" id="GO:0097505">
    <property type="term" value="C:Rad6-Rad18 complex"/>
    <property type="evidence" value="ECO:0007669"/>
    <property type="project" value="TreeGrafter"/>
</dbReference>
<dbReference type="InterPro" id="IPR027370">
    <property type="entry name" value="Znf-RING_euk"/>
</dbReference>
<dbReference type="Proteomes" id="UP001153678">
    <property type="component" value="Unassembled WGS sequence"/>
</dbReference>
<name>A0A9W4SIM4_9GLOM</name>
<dbReference type="GO" id="GO:0061630">
    <property type="term" value="F:ubiquitin protein ligase activity"/>
    <property type="evidence" value="ECO:0007669"/>
    <property type="project" value="InterPro"/>
</dbReference>
<dbReference type="SUPFAM" id="SSF57850">
    <property type="entry name" value="RING/U-box"/>
    <property type="match status" value="1"/>
</dbReference>
<accession>A0A9W4SIM4</accession>
<dbReference type="OrthoDB" id="9049620at2759"/>
<dbReference type="PANTHER" id="PTHR14134">
    <property type="entry name" value="E3 UBIQUITIN-PROTEIN LIGASE RAD18"/>
    <property type="match status" value="1"/>
</dbReference>
<dbReference type="Gene3D" id="3.30.40.10">
    <property type="entry name" value="Zinc/RING finger domain, C3HC4 (zinc finger)"/>
    <property type="match status" value="1"/>
</dbReference>
<dbReference type="InterPro" id="IPR017907">
    <property type="entry name" value="Znf_RING_CS"/>
</dbReference>
<evidence type="ECO:0000256" key="3">
    <source>
        <dbReference type="ARBA" id="ARBA00022771"/>
    </source>
</evidence>
<comment type="caution">
    <text evidence="9">The sequence shown here is derived from an EMBL/GenBank/DDBJ whole genome shotgun (WGS) entry which is preliminary data.</text>
</comment>
<feature type="compositionally biased region" description="Low complexity" evidence="6">
    <location>
        <begin position="1"/>
        <end position="13"/>
    </location>
</feature>
<organism evidence="9 10">
    <name type="scientific">Funneliformis geosporum</name>
    <dbReference type="NCBI Taxonomy" id="1117311"/>
    <lineage>
        <taxon>Eukaryota</taxon>
        <taxon>Fungi</taxon>
        <taxon>Fungi incertae sedis</taxon>
        <taxon>Mucoromycota</taxon>
        <taxon>Glomeromycotina</taxon>
        <taxon>Glomeromycetes</taxon>
        <taxon>Glomerales</taxon>
        <taxon>Glomeraceae</taxon>
        <taxon>Funneliformis</taxon>
    </lineage>
</organism>
<dbReference type="PROSITE" id="PS50800">
    <property type="entry name" value="SAP"/>
    <property type="match status" value="1"/>
</dbReference>
<dbReference type="GO" id="GO:0006301">
    <property type="term" value="P:DNA damage tolerance"/>
    <property type="evidence" value="ECO:0007669"/>
    <property type="project" value="InterPro"/>
</dbReference>
<evidence type="ECO:0000313" key="10">
    <source>
        <dbReference type="Proteomes" id="UP001153678"/>
    </source>
</evidence>
<evidence type="ECO:0000259" key="8">
    <source>
        <dbReference type="PROSITE" id="PS50800"/>
    </source>
</evidence>
<keyword evidence="2" id="KW-0479">Metal-binding</keyword>
<proteinExistence type="predicted"/>
<keyword evidence="3 5" id="KW-0863">Zinc-finger</keyword>
<evidence type="ECO:0000256" key="1">
    <source>
        <dbReference type="ARBA" id="ARBA00015551"/>
    </source>
</evidence>
<feature type="region of interest" description="Disordered" evidence="6">
    <location>
        <begin position="237"/>
        <end position="256"/>
    </location>
</feature>
<dbReference type="InterPro" id="IPR001841">
    <property type="entry name" value="Znf_RING"/>
</dbReference>
<dbReference type="AlphaFoldDB" id="A0A9W4SIM4"/>
<evidence type="ECO:0000256" key="2">
    <source>
        <dbReference type="ARBA" id="ARBA00022723"/>
    </source>
</evidence>
<protein>
    <recommendedName>
        <fullName evidence="1">Postreplication repair E3 ubiquitin-protein ligase RAD18</fullName>
    </recommendedName>
</protein>
<sequence length="354" mass="40839">MQYSTSTTPTNSPTRPPFHKNSSIPSSPLNPRVETIDPFSEVPPSSRHSTPHRSKRQVDIDIKELMKLESELKCFVCKNFYDLPMSSKCQHTFCAGCAKFDSNNNLTGLCCPICGYSFTSFTQFYKNIMIEDLIKEYKNNSELIARLYTLGKQVEERERRDEEKKSRLIEDKVSKYMKEKPFKLNSDLINGSSLFEEKPLLKFTPEKSIKIHVYDSDSKDSNKQNHKKRRTFGDDIELFSPNKNVHPPNKSHGKKPKVVYSLMNDRKLKNLLKEEGLAADGTKSEMIARHSYYTNLYNSNIDATNPKSKGELLREMKKWERAQHSDEAKDANLLKKTLTNQEGVDSYDILFLII</sequence>
<gene>
    <name evidence="9" type="ORF">FWILDA_LOCUS4823</name>
</gene>
<reference evidence="9" key="1">
    <citation type="submission" date="2022-08" db="EMBL/GenBank/DDBJ databases">
        <authorList>
            <person name="Kallberg Y."/>
            <person name="Tangrot J."/>
            <person name="Rosling A."/>
        </authorList>
    </citation>
    <scope>NUCLEOTIDE SEQUENCE</scope>
    <source>
        <strain evidence="9">Wild A</strain>
    </source>
</reference>
<dbReference type="SMART" id="SM00513">
    <property type="entry name" value="SAP"/>
    <property type="match status" value="1"/>
</dbReference>